<dbReference type="InterPro" id="IPR020565">
    <property type="entry name" value="ImidazoleglycerP_deHydtase_CS"/>
</dbReference>
<dbReference type="Gene3D" id="3.30.230.40">
    <property type="entry name" value="Imidazole glycerol phosphate dehydratase, domain 1"/>
    <property type="match status" value="2"/>
</dbReference>
<dbReference type="NCBIfam" id="NF002115">
    <property type="entry name" value="PRK00951.2-5"/>
    <property type="match status" value="1"/>
</dbReference>
<evidence type="ECO:0000256" key="7">
    <source>
        <dbReference type="RuleBase" id="RU000599"/>
    </source>
</evidence>
<evidence type="ECO:0000256" key="5">
    <source>
        <dbReference type="ARBA" id="ARBA00023239"/>
    </source>
</evidence>
<accession>A0A1I0BGE1</accession>
<dbReference type="NCBIfam" id="NF002111">
    <property type="entry name" value="PRK00951.2-1"/>
    <property type="match status" value="1"/>
</dbReference>
<dbReference type="AlphaFoldDB" id="A0A1I0BGE1"/>
<dbReference type="InterPro" id="IPR000807">
    <property type="entry name" value="ImidazoleglycerolP_deHydtase"/>
</dbReference>
<dbReference type="EMBL" id="FOHJ01000002">
    <property type="protein sequence ID" value="SET05285.1"/>
    <property type="molecule type" value="Genomic_DNA"/>
</dbReference>
<comment type="pathway">
    <text evidence="1 6 7">Amino-acid biosynthesis; L-histidine biosynthesis; L-histidine from 5-phospho-alpha-D-ribose 1-diphosphate: step 6/9.</text>
</comment>
<name>A0A1I0BGE1_9BACI</name>
<evidence type="ECO:0000256" key="6">
    <source>
        <dbReference type="HAMAP-Rule" id="MF_00076"/>
    </source>
</evidence>
<proteinExistence type="inferred from homology"/>
<protein>
    <recommendedName>
        <fullName evidence="2 6">Imidazoleglycerol-phosphate dehydratase</fullName>
        <shortName evidence="6">IGPD</shortName>
        <ecNumber evidence="6 7">4.2.1.19</ecNumber>
    </recommendedName>
</protein>
<gene>
    <name evidence="6" type="primary">hisB</name>
    <name evidence="8" type="ORF">SAMN05421676_102448</name>
</gene>
<evidence type="ECO:0000256" key="3">
    <source>
        <dbReference type="ARBA" id="ARBA00022605"/>
    </source>
</evidence>
<keyword evidence="4 6" id="KW-0368">Histidine biosynthesis</keyword>
<dbReference type="PANTHER" id="PTHR23133">
    <property type="entry name" value="IMIDAZOLEGLYCEROL-PHOSPHATE DEHYDRATASE HIS7"/>
    <property type="match status" value="1"/>
</dbReference>
<dbReference type="HAMAP" id="MF_00076">
    <property type="entry name" value="HisB"/>
    <property type="match status" value="1"/>
</dbReference>
<dbReference type="PROSITE" id="PS00955">
    <property type="entry name" value="IGP_DEHYDRATASE_2"/>
    <property type="match status" value="1"/>
</dbReference>
<keyword evidence="9" id="KW-1185">Reference proteome</keyword>
<dbReference type="NCBIfam" id="NF002114">
    <property type="entry name" value="PRK00951.2-4"/>
    <property type="match status" value="1"/>
</dbReference>
<dbReference type="GO" id="GO:0000105">
    <property type="term" value="P:L-histidine biosynthetic process"/>
    <property type="evidence" value="ECO:0007669"/>
    <property type="project" value="UniProtKB-UniRule"/>
</dbReference>
<dbReference type="PANTHER" id="PTHR23133:SF2">
    <property type="entry name" value="IMIDAZOLEGLYCEROL-PHOSPHATE DEHYDRATASE"/>
    <property type="match status" value="1"/>
</dbReference>
<keyword evidence="5 6" id="KW-0456">Lyase</keyword>
<evidence type="ECO:0000256" key="1">
    <source>
        <dbReference type="ARBA" id="ARBA00005047"/>
    </source>
</evidence>
<dbReference type="EC" id="4.2.1.19" evidence="6 7"/>
<dbReference type="FunFam" id="3.30.230.40:FF:000003">
    <property type="entry name" value="Imidazoleglycerol-phosphate dehydratase HisB"/>
    <property type="match status" value="1"/>
</dbReference>
<comment type="catalytic activity">
    <reaction evidence="6 7">
        <text>D-erythro-1-(imidazol-4-yl)glycerol 3-phosphate = 3-(imidazol-4-yl)-2-oxopropyl phosphate + H2O</text>
        <dbReference type="Rhea" id="RHEA:11040"/>
        <dbReference type="ChEBI" id="CHEBI:15377"/>
        <dbReference type="ChEBI" id="CHEBI:57766"/>
        <dbReference type="ChEBI" id="CHEBI:58278"/>
        <dbReference type="EC" id="4.2.1.19"/>
    </reaction>
</comment>
<comment type="subcellular location">
    <subcellularLocation>
        <location evidence="6 7">Cytoplasm</location>
    </subcellularLocation>
</comment>
<keyword evidence="6" id="KW-0963">Cytoplasm</keyword>
<dbReference type="InterPro" id="IPR020568">
    <property type="entry name" value="Ribosomal_Su5_D2-typ_SF"/>
</dbReference>
<comment type="similarity">
    <text evidence="6 7">Belongs to the imidazoleglycerol-phosphate dehydratase family.</text>
</comment>
<reference evidence="9" key="1">
    <citation type="submission" date="2016-10" db="EMBL/GenBank/DDBJ databases">
        <authorList>
            <person name="Varghese N."/>
            <person name="Submissions S."/>
        </authorList>
    </citation>
    <scope>NUCLEOTIDE SEQUENCE [LARGE SCALE GENOMIC DNA]</scope>
    <source>
        <strain evidence="9">CGMCC 1.3566</strain>
    </source>
</reference>
<dbReference type="UniPathway" id="UPA00031">
    <property type="reaction ID" value="UER00011"/>
</dbReference>
<dbReference type="FunFam" id="3.30.230.40:FF:000001">
    <property type="entry name" value="Imidazoleglycerol-phosphate dehydratase HisB"/>
    <property type="match status" value="1"/>
</dbReference>
<dbReference type="STRING" id="237682.SAMN05421676_102448"/>
<dbReference type="SUPFAM" id="SSF54211">
    <property type="entry name" value="Ribosomal protein S5 domain 2-like"/>
    <property type="match status" value="2"/>
</dbReference>
<dbReference type="InterPro" id="IPR038494">
    <property type="entry name" value="IGPD_sf"/>
</dbReference>
<dbReference type="GO" id="GO:0005737">
    <property type="term" value="C:cytoplasm"/>
    <property type="evidence" value="ECO:0007669"/>
    <property type="project" value="UniProtKB-SubCell"/>
</dbReference>
<keyword evidence="3 6" id="KW-0028">Amino-acid biosynthesis</keyword>
<evidence type="ECO:0000256" key="2">
    <source>
        <dbReference type="ARBA" id="ARBA00016664"/>
    </source>
</evidence>
<dbReference type="PROSITE" id="PS00954">
    <property type="entry name" value="IGP_DEHYDRATASE_1"/>
    <property type="match status" value="1"/>
</dbReference>
<dbReference type="OrthoDB" id="9790411at2"/>
<dbReference type="Pfam" id="PF00475">
    <property type="entry name" value="IGPD"/>
    <property type="match status" value="1"/>
</dbReference>
<organism evidence="8 9">
    <name type="scientific">Salinibacillus kushneri</name>
    <dbReference type="NCBI Taxonomy" id="237682"/>
    <lineage>
        <taxon>Bacteria</taxon>
        <taxon>Bacillati</taxon>
        <taxon>Bacillota</taxon>
        <taxon>Bacilli</taxon>
        <taxon>Bacillales</taxon>
        <taxon>Bacillaceae</taxon>
        <taxon>Salinibacillus</taxon>
    </lineage>
</organism>
<evidence type="ECO:0000313" key="8">
    <source>
        <dbReference type="EMBL" id="SET05285.1"/>
    </source>
</evidence>
<evidence type="ECO:0000313" key="9">
    <source>
        <dbReference type="Proteomes" id="UP000199095"/>
    </source>
</evidence>
<sequence>MRTATLSRETAETQIRVALNIDGTGKSDIDTGIGFFNHMLILFSNHGFLDLEIDCQGDIEVDFHHTVEDVGIVLGQAFKEALGDKKGITRYATEHSPMDEALSMITLDISNRPYLHFQVDMPVEKVGPFDTELVEEFFRAFVNHAGVTLHINLLYGKNGHHIIESIFKGFGRIVDEATAVQERIHGVRSTKGML</sequence>
<dbReference type="GO" id="GO:0004424">
    <property type="term" value="F:imidazoleglycerol-phosphate dehydratase activity"/>
    <property type="evidence" value="ECO:0007669"/>
    <property type="project" value="UniProtKB-UniRule"/>
</dbReference>
<dbReference type="CDD" id="cd07914">
    <property type="entry name" value="IGPD"/>
    <property type="match status" value="1"/>
</dbReference>
<dbReference type="Proteomes" id="UP000199095">
    <property type="component" value="Unassembled WGS sequence"/>
</dbReference>
<dbReference type="RefSeq" id="WP_093132404.1">
    <property type="nucleotide sequence ID" value="NZ_FOHJ01000002.1"/>
</dbReference>
<evidence type="ECO:0000256" key="4">
    <source>
        <dbReference type="ARBA" id="ARBA00023102"/>
    </source>
</evidence>